<comment type="caution">
    <text evidence="1">The sequence shown here is derived from an EMBL/GenBank/DDBJ whole genome shotgun (WGS) entry which is preliminary data.</text>
</comment>
<gene>
    <name evidence="1" type="ORF">DVH24_019726</name>
</gene>
<organism evidence="1 2">
    <name type="scientific">Malus domestica</name>
    <name type="common">Apple</name>
    <name type="synonym">Pyrus malus</name>
    <dbReference type="NCBI Taxonomy" id="3750"/>
    <lineage>
        <taxon>Eukaryota</taxon>
        <taxon>Viridiplantae</taxon>
        <taxon>Streptophyta</taxon>
        <taxon>Embryophyta</taxon>
        <taxon>Tracheophyta</taxon>
        <taxon>Spermatophyta</taxon>
        <taxon>Magnoliopsida</taxon>
        <taxon>eudicotyledons</taxon>
        <taxon>Gunneridae</taxon>
        <taxon>Pentapetalae</taxon>
        <taxon>rosids</taxon>
        <taxon>fabids</taxon>
        <taxon>Rosales</taxon>
        <taxon>Rosaceae</taxon>
        <taxon>Amygdaloideae</taxon>
        <taxon>Maleae</taxon>
        <taxon>Malus</taxon>
    </lineage>
</organism>
<accession>A0A498HYZ7</accession>
<keyword evidence="2" id="KW-1185">Reference proteome</keyword>
<dbReference type="AlphaFoldDB" id="A0A498HYZ7"/>
<evidence type="ECO:0000313" key="1">
    <source>
        <dbReference type="EMBL" id="RXH76838.1"/>
    </source>
</evidence>
<protein>
    <submittedName>
        <fullName evidence="1">Uncharacterized protein</fullName>
    </submittedName>
</protein>
<dbReference type="EMBL" id="RDQH01000340">
    <property type="protein sequence ID" value="RXH76838.1"/>
    <property type="molecule type" value="Genomic_DNA"/>
</dbReference>
<reference evidence="1 2" key="1">
    <citation type="submission" date="2018-10" db="EMBL/GenBank/DDBJ databases">
        <title>A high-quality apple genome assembly.</title>
        <authorList>
            <person name="Hu J."/>
        </authorList>
    </citation>
    <scope>NUCLEOTIDE SEQUENCE [LARGE SCALE GENOMIC DNA]</scope>
    <source>
        <strain evidence="2">cv. HFTH1</strain>
        <tissue evidence="1">Young leaf</tissue>
    </source>
</reference>
<evidence type="ECO:0000313" key="2">
    <source>
        <dbReference type="Proteomes" id="UP000290289"/>
    </source>
</evidence>
<dbReference type="Proteomes" id="UP000290289">
    <property type="component" value="Chromosome 14"/>
</dbReference>
<name>A0A498HYZ7_MALDO</name>
<proteinExistence type="predicted"/>
<sequence>MIFVSNFAFYRKVPFFLASEASASIFPLPSVFWICRDGKSNKKGMRKRWLEICSRNLYLFIGWMKKVRKGNVNNKVVGSCDTIASLP</sequence>